<dbReference type="RefSeq" id="WP_148065531.1">
    <property type="nucleotide sequence ID" value="NZ_VRYZ01000008.1"/>
</dbReference>
<dbReference type="AlphaFoldDB" id="A0A5C8ZMH6"/>
<feature type="signal peptide" evidence="1">
    <location>
        <begin position="1"/>
        <end position="25"/>
    </location>
</feature>
<dbReference type="Proteomes" id="UP000321933">
    <property type="component" value="Unassembled WGS sequence"/>
</dbReference>
<protein>
    <submittedName>
        <fullName evidence="2">Uncharacterized protein</fullName>
    </submittedName>
</protein>
<evidence type="ECO:0000313" key="2">
    <source>
        <dbReference type="EMBL" id="TXS89673.1"/>
    </source>
</evidence>
<keyword evidence="1" id="KW-0732">Signal</keyword>
<sequence>MPARTLAARMACAAATLYAATAVSAEPPLSASLAPGLQPVDSAELDLQRGREGLNVDDMVVLLGEVRADAHISDNVLTSQQTGANLVEAGAFGNASGLVFSVQNSGNHVVIQNTTLINVNMQP</sequence>
<reference evidence="2 3" key="1">
    <citation type="submission" date="2019-08" db="EMBL/GenBank/DDBJ databases">
        <title>Parahaliea maris sp. nov., isolated from the surface seawater.</title>
        <authorList>
            <person name="Liu Y."/>
        </authorList>
    </citation>
    <scope>NUCLEOTIDE SEQUENCE [LARGE SCALE GENOMIC DNA]</scope>
    <source>
        <strain evidence="2 3">S2-26</strain>
    </source>
</reference>
<dbReference type="EMBL" id="VRYZ01000008">
    <property type="protein sequence ID" value="TXS89673.1"/>
    <property type="molecule type" value="Genomic_DNA"/>
</dbReference>
<keyword evidence="3" id="KW-1185">Reference proteome</keyword>
<gene>
    <name evidence="2" type="ORF">FVW59_16805</name>
</gene>
<feature type="chain" id="PRO_5022821408" evidence="1">
    <location>
        <begin position="26"/>
        <end position="123"/>
    </location>
</feature>
<evidence type="ECO:0000256" key="1">
    <source>
        <dbReference type="SAM" id="SignalP"/>
    </source>
</evidence>
<proteinExistence type="predicted"/>
<organism evidence="2 3">
    <name type="scientific">Parahaliea aestuarii</name>
    <dbReference type="NCBI Taxonomy" id="1852021"/>
    <lineage>
        <taxon>Bacteria</taxon>
        <taxon>Pseudomonadati</taxon>
        <taxon>Pseudomonadota</taxon>
        <taxon>Gammaproteobacteria</taxon>
        <taxon>Cellvibrionales</taxon>
        <taxon>Halieaceae</taxon>
        <taxon>Parahaliea</taxon>
    </lineage>
</organism>
<dbReference type="OrthoDB" id="5786382at2"/>
<evidence type="ECO:0000313" key="3">
    <source>
        <dbReference type="Proteomes" id="UP000321933"/>
    </source>
</evidence>
<comment type="caution">
    <text evidence="2">The sequence shown here is derived from an EMBL/GenBank/DDBJ whole genome shotgun (WGS) entry which is preliminary data.</text>
</comment>
<name>A0A5C8ZMH6_9GAMM</name>
<accession>A0A5C8ZMH6</accession>